<gene>
    <name evidence="1" type="ORF">EYE42_15310</name>
</gene>
<evidence type="ECO:0000313" key="2">
    <source>
        <dbReference type="Proteomes" id="UP000293520"/>
    </source>
</evidence>
<dbReference type="OrthoDB" id="7774365at2"/>
<comment type="caution">
    <text evidence="1">The sequence shown here is derived from an EMBL/GenBank/DDBJ whole genome shotgun (WGS) entry which is preliminary data.</text>
</comment>
<evidence type="ECO:0008006" key="3">
    <source>
        <dbReference type="Google" id="ProtNLM"/>
    </source>
</evidence>
<keyword evidence="2" id="KW-1185">Reference proteome</keyword>
<accession>A0A4Q9G1S1</accession>
<dbReference type="RefSeq" id="WP_130992181.1">
    <property type="nucleotide sequence ID" value="NZ_SISK01000016.1"/>
</dbReference>
<name>A0A4Q9G1S1_9RHOB</name>
<reference evidence="1 2" key="1">
    <citation type="submission" date="2019-02" db="EMBL/GenBank/DDBJ databases">
        <title>Paracoccus subflavus sp. nov., isolated from marine sediment of the Pacific Ocean.</title>
        <authorList>
            <person name="Zhang G."/>
        </authorList>
    </citation>
    <scope>NUCLEOTIDE SEQUENCE [LARGE SCALE GENOMIC DNA]</scope>
    <source>
        <strain evidence="1 2">GY0581</strain>
    </source>
</reference>
<protein>
    <recommendedName>
        <fullName evidence="3">Flagellar protein FliT</fullName>
    </recommendedName>
</protein>
<proteinExistence type="predicted"/>
<dbReference type="Proteomes" id="UP000293520">
    <property type="component" value="Unassembled WGS sequence"/>
</dbReference>
<sequence>MKPAHKSLLDAVQDALVAGDASLTLARIELLAKRLERDRITPEARAEFEAALLHLRRLAEDSARGTQRAIDQIKDILATARTLQTYDSTGRRRQTATAADLPQRF</sequence>
<evidence type="ECO:0000313" key="1">
    <source>
        <dbReference type="EMBL" id="TBN36784.1"/>
    </source>
</evidence>
<organism evidence="1 2">
    <name type="scientific">Paracoccus subflavus</name>
    <dbReference type="NCBI Taxonomy" id="2528244"/>
    <lineage>
        <taxon>Bacteria</taxon>
        <taxon>Pseudomonadati</taxon>
        <taxon>Pseudomonadota</taxon>
        <taxon>Alphaproteobacteria</taxon>
        <taxon>Rhodobacterales</taxon>
        <taxon>Paracoccaceae</taxon>
        <taxon>Paracoccus</taxon>
    </lineage>
</organism>
<dbReference type="AlphaFoldDB" id="A0A4Q9G1S1"/>
<dbReference type="EMBL" id="SISK01000016">
    <property type="protein sequence ID" value="TBN36784.1"/>
    <property type="molecule type" value="Genomic_DNA"/>
</dbReference>